<reference evidence="9 10" key="1">
    <citation type="submission" date="2017-09" db="EMBL/GenBank/DDBJ databases">
        <title>Depth-based differentiation of microbial function through sediment-hosted aquifers and enrichment of novel symbionts in the deep terrestrial subsurface.</title>
        <authorList>
            <person name="Probst A.J."/>
            <person name="Ladd B."/>
            <person name="Jarett J.K."/>
            <person name="Geller-Mcgrath D.E."/>
            <person name="Sieber C.M."/>
            <person name="Emerson J.B."/>
            <person name="Anantharaman K."/>
            <person name="Thomas B.C."/>
            <person name="Malmstrom R."/>
            <person name="Stieglmeier M."/>
            <person name="Klingl A."/>
            <person name="Woyke T."/>
            <person name="Ryan C.M."/>
            <person name="Banfield J.F."/>
        </authorList>
    </citation>
    <scope>NUCLEOTIDE SEQUENCE [LARGE SCALE GENOMIC DNA]</scope>
    <source>
        <strain evidence="9">CG15_BIG_FIL_POST_REV_8_21_14_020_45_12</strain>
    </source>
</reference>
<dbReference type="EMBL" id="PFGC01000013">
    <property type="protein sequence ID" value="PIW37280.1"/>
    <property type="molecule type" value="Genomic_DNA"/>
</dbReference>
<proteinExistence type="inferred from homology"/>
<name>A0A2M7H4X3_9BACT</name>
<accession>A0A2M7H4X3</accession>
<keyword evidence="5 6" id="KW-0067">ATP-binding</keyword>
<dbReference type="InterPro" id="IPR000577">
    <property type="entry name" value="Carb_kinase_FGGY"/>
</dbReference>
<dbReference type="InterPro" id="IPR018484">
    <property type="entry name" value="FGGY_N"/>
</dbReference>
<comment type="caution">
    <text evidence="9">The sequence shown here is derived from an EMBL/GenBank/DDBJ whole genome shotgun (WGS) entry which is preliminary data.</text>
</comment>
<dbReference type="Gene3D" id="3.30.420.40">
    <property type="match status" value="2"/>
</dbReference>
<dbReference type="PIRSF" id="PIRSF000538">
    <property type="entry name" value="GlpK"/>
    <property type="match status" value="1"/>
</dbReference>
<dbReference type="CDD" id="cd07808">
    <property type="entry name" value="ASKHA_NBD_FGGY_EcXK-like"/>
    <property type="match status" value="1"/>
</dbReference>
<dbReference type="GO" id="GO:0004856">
    <property type="term" value="F:D-xylulokinase activity"/>
    <property type="evidence" value="ECO:0007669"/>
    <property type="project" value="UniProtKB-EC"/>
</dbReference>
<keyword evidence="6" id="KW-0119">Carbohydrate metabolism</keyword>
<dbReference type="EC" id="2.7.1.17" evidence="6"/>
<dbReference type="Pfam" id="PF02782">
    <property type="entry name" value="FGGY_C"/>
    <property type="match status" value="1"/>
</dbReference>
<dbReference type="PANTHER" id="PTHR43095:SF5">
    <property type="entry name" value="XYLULOSE KINASE"/>
    <property type="match status" value="1"/>
</dbReference>
<keyword evidence="3 6" id="KW-0547">Nucleotide-binding</keyword>
<dbReference type="SUPFAM" id="SSF53067">
    <property type="entry name" value="Actin-like ATPase domain"/>
    <property type="match status" value="2"/>
</dbReference>
<feature type="domain" description="Carbohydrate kinase FGGY N-terminal" evidence="7">
    <location>
        <begin position="6"/>
        <end position="246"/>
    </location>
</feature>
<dbReference type="GO" id="GO:0005997">
    <property type="term" value="P:xylulose metabolic process"/>
    <property type="evidence" value="ECO:0007669"/>
    <property type="project" value="InterPro"/>
</dbReference>
<dbReference type="GO" id="GO:0042732">
    <property type="term" value="P:D-xylose metabolic process"/>
    <property type="evidence" value="ECO:0007669"/>
    <property type="project" value="UniProtKB-KW"/>
</dbReference>
<evidence type="ECO:0000313" key="9">
    <source>
        <dbReference type="EMBL" id="PIW37280.1"/>
    </source>
</evidence>
<keyword evidence="6" id="KW-0859">Xylose metabolism</keyword>
<evidence type="ECO:0000259" key="7">
    <source>
        <dbReference type="Pfam" id="PF00370"/>
    </source>
</evidence>
<keyword evidence="4 6" id="KW-0418">Kinase</keyword>
<dbReference type="InterPro" id="IPR018485">
    <property type="entry name" value="FGGY_C"/>
</dbReference>
<gene>
    <name evidence="6 9" type="primary">xylB</name>
    <name evidence="9" type="ORF">COW24_01095</name>
</gene>
<evidence type="ECO:0000256" key="2">
    <source>
        <dbReference type="ARBA" id="ARBA00022679"/>
    </source>
</evidence>
<evidence type="ECO:0000256" key="1">
    <source>
        <dbReference type="ARBA" id="ARBA00009156"/>
    </source>
</evidence>
<dbReference type="Proteomes" id="UP000230292">
    <property type="component" value="Unassembled WGS sequence"/>
</dbReference>
<dbReference type="InterPro" id="IPR050406">
    <property type="entry name" value="FGGY_Carb_Kinase"/>
</dbReference>
<organism evidence="9 10">
    <name type="scientific">Candidatus Kerfeldbacteria bacterium CG15_BIG_FIL_POST_REV_8_21_14_020_45_12</name>
    <dbReference type="NCBI Taxonomy" id="2014247"/>
    <lineage>
        <taxon>Bacteria</taxon>
        <taxon>Candidatus Kerfeldiibacteriota</taxon>
    </lineage>
</organism>
<dbReference type="PANTHER" id="PTHR43095">
    <property type="entry name" value="SUGAR KINASE"/>
    <property type="match status" value="1"/>
</dbReference>
<dbReference type="AlphaFoldDB" id="A0A2M7H4X3"/>
<dbReference type="Pfam" id="PF00370">
    <property type="entry name" value="FGGY_N"/>
    <property type="match status" value="1"/>
</dbReference>
<comment type="catalytic activity">
    <reaction evidence="6">
        <text>D-xylulose + ATP = D-xylulose 5-phosphate + ADP + H(+)</text>
        <dbReference type="Rhea" id="RHEA:10964"/>
        <dbReference type="ChEBI" id="CHEBI:15378"/>
        <dbReference type="ChEBI" id="CHEBI:17140"/>
        <dbReference type="ChEBI" id="CHEBI:30616"/>
        <dbReference type="ChEBI" id="CHEBI:57737"/>
        <dbReference type="ChEBI" id="CHEBI:456216"/>
        <dbReference type="EC" id="2.7.1.17"/>
    </reaction>
</comment>
<feature type="domain" description="Carbohydrate kinase FGGY C-terminal" evidence="8">
    <location>
        <begin position="332"/>
        <end position="442"/>
    </location>
</feature>
<dbReference type="InterPro" id="IPR006000">
    <property type="entry name" value="Xylulokinase"/>
</dbReference>
<evidence type="ECO:0000256" key="5">
    <source>
        <dbReference type="ARBA" id="ARBA00022840"/>
    </source>
</evidence>
<evidence type="ECO:0000256" key="4">
    <source>
        <dbReference type="ARBA" id="ARBA00022777"/>
    </source>
</evidence>
<dbReference type="InterPro" id="IPR043129">
    <property type="entry name" value="ATPase_NBD"/>
</dbReference>
<evidence type="ECO:0000256" key="6">
    <source>
        <dbReference type="RuleBase" id="RU364073"/>
    </source>
</evidence>
<dbReference type="NCBIfam" id="TIGR01312">
    <property type="entry name" value="XylB"/>
    <property type="match status" value="1"/>
</dbReference>
<sequence>MPNDNYIGIDLGTSVAKGVLMSDAGVVLATTSRQLPLETPSPDWAEQEPEAWWGAVSSILRELKKAGGFSKVKGIGLSGQMHGLVCYDDDLNPIRNAIVWLDRRSNQEVDDILETVGHNQLYRITGNPVFNGFLLPSLLWVKRNEPRVFGMTSVVSSPKDFLALQLTGKLRTEPTDALATGAFDRVANDWSSLVLEAVGLERSLFPEVAPTSQPYGGLLPEVAKRFGLPAGIPVYGGSDQAMGAMGLGLVKPGQAMVALATGGQFVVIGEPGLIDNRRRLHTLSHGVEKTGMYMAATLSAALSMRWFKEEVIQDTKTSYPDFYYGIQDIPAGSDGVIFHPYLAGERTPYFNSALRGGFSGLSVAHNQKHLQRAIIEGVSFSMKQCLHVFEQMNMPIRSIILTGGGAKNPIWQQIMADVLNRSMEISTVTDHSPFGAAVFAKFAPKKFVGLSSFYKSVINKGEEIKPNPASVKIYEPIFEEYVSIADAKHRRARRKQRHK</sequence>
<evidence type="ECO:0000256" key="3">
    <source>
        <dbReference type="ARBA" id="ARBA00022741"/>
    </source>
</evidence>
<comment type="similarity">
    <text evidence="1 6">Belongs to the FGGY kinase family.</text>
</comment>
<protein>
    <recommendedName>
        <fullName evidence="6">Xylulose kinase</fullName>
        <shortName evidence="6">Xylulokinase</shortName>
        <ecNumber evidence="6">2.7.1.17</ecNumber>
    </recommendedName>
</protein>
<dbReference type="GO" id="GO:0005524">
    <property type="term" value="F:ATP binding"/>
    <property type="evidence" value="ECO:0007669"/>
    <property type="project" value="UniProtKB-KW"/>
</dbReference>
<evidence type="ECO:0000259" key="8">
    <source>
        <dbReference type="Pfam" id="PF02782"/>
    </source>
</evidence>
<evidence type="ECO:0000313" key="10">
    <source>
        <dbReference type="Proteomes" id="UP000230292"/>
    </source>
</evidence>
<keyword evidence="2 6" id="KW-0808">Transferase</keyword>